<sequence>MTIYHNDLDYGVPAISYPIISYIASVCVVAIYAFAVRRLDMYTYTSWLKIFEDKEPAAKPQTPARSRVWRFAAAFSGRSPEERAVAQMSFGFPPRNRDDDDDDEESEFPGEIFL</sequence>
<feature type="compositionally biased region" description="Acidic residues" evidence="1">
    <location>
        <begin position="99"/>
        <end position="108"/>
    </location>
</feature>
<dbReference type="Proteomes" id="UP000750711">
    <property type="component" value="Unassembled WGS sequence"/>
</dbReference>
<proteinExistence type="predicted"/>
<keyword evidence="4" id="KW-1185">Reference proteome</keyword>
<keyword evidence="2" id="KW-1133">Transmembrane helix</keyword>
<keyword evidence="2" id="KW-0472">Membrane</keyword>
<evidence type="ECO:0000313" key="3">
    <source>
        <dbReference type="EMBL" id="KAH0556007.1"/>
    </source>
</evidence>
<organism evidence="3 4">
    <name type="scientific">Trichoglossum hirsutum</name>
    <dbReference type="NCBI Taxonomy" id="265104"/>
    <lineage>
        <taxon>Eukaryota</taxon>
        <taxon>Fungi</taxon>
        <taxon>Dikarya</taxon>
        <taxon>Ascomycota</taxon>
        <taxon>Pezizomycotina</taxon>
        <taxon>Geoglossomycetes</taxon>
        <taxon>Geoglossales</taxon>
        <taxon>Geoglossaceae</taxon>
        <taxon>Trichoglossum</taxon>
    </lineage>
</organism>
<dbReference type="EMBL" id="JAGHQM010001266">
    <property type="protein sequence ID" value="KAH0556007.1"/>
    <property type="molecule type" value="Genomic_DNA"/>
</dbReference>
<feature type="non-terminal residue" evidence="3">
    <location>
        <position position="114"/>
    </location>
</feature>
<name>A0A9P8RL57_9PEZI</name>
<reference evidence="3" key="1">
    <citation type="submission" date="2021-03" db="EMBL/GenBank/DDBJ databases">
        <title>Comparative genomics and phylogenomic investigation of the class Geoglossomycetes provide insights into ecological specialization and systematics.</title>
        <authorList>
            <person name="Melie T."/>
            <person name="Pirro S."/>
            <person name="Miller A.N."/>
            <person name="Quandt A."/>
        </authorList>
    </citation>
    <scope>NUCLEOTIDE SEQUENCE</scope>
    <source>
        <strain evidence="3">CAQ_001_2017</strain>
    </source>
</reference>
<comment type="caution">
    <text evidence="3">The sequence shown here is derived from an EMBL/GenBank/DDBJ whole genome shotgun (WGS) entry which is preliminary data.</text>
</comment>
<feature type="region of interest" description="Disordered" evidence="1">
    <location>
        <begin position="90"/>
        <end position="114"/>
    </location>
</feature>
<feature type="transmembrane region" description="Helical" evidence="2">
    <location>
        <begin position="15"/>
        <end position="35"/>
    </location>
</feature>
<evidence type="ECO:0000313" key="4">
    <source>
        <dbReference type="Proteomes" id="UP000750711"/>
    </source>
</evidence>
<accession>A0A9P8RL57</accession>
<keyword evidence="2" id="KW-0812">Transmembrane</keyword>
<dbReference type="AlphaFoldDB" id="A0A9P8RL57"/>
<protein>
    <submittedName>
        <fullName evidence="3">Uncharacterized protein</fullName>
    </submittedName>
</protein>
<evidence type="ECO:0000256" key="2">
    <source>
        <dbReference type="SAM" id="Phobius"/>
    </source>
</evidence>
<gene>
    <name evidence="3" type="ORF">GP486_006048</name>
</gene>
<evidence type="ECO:0000256" key="1">
    <source>
        <dbReference type="SAM" id="MobiDB-lite"/>
    </source>
</evidence>